<evidence type="ECO:0000313" key="1">
    <source>
        <dbReference type="EMBL" id="GAA5530639.1"/>
    </source>
</evidence>
<dbReference type="Proteomes" id="UP001428290">
    <property type="component" value="Unassembled WGS sequence"/>
</dbReference>
<reference evidence="1 2" key="1">
    <citation type="submission" date="2024-02" db="EMBL/GenBank/DDBJ databases">
        <title>Herpetosiphon gulosus NBRC 112829.</title>
        <authorList>
            <person name="Ichikawa N."/>
            <person name="Katano-Makiyama Y."/>
            <person name="Hidaka K."/>
        </authorList>
    </citation>
    <scope>NUCLEOTIDE SEQUENCE [LARGE SCALE GENOMIC DNA]</scope>
    <source>
        <strain evidence="1 2">NBRC 112829</strain>
    </source>
</reference>
<dbReference type="RefSeq" id="WP_345724239.1">
    <property type="nucleotide sequence ID" value="NZ_BAABRU010000021.1"/>
</dbReference>
<name>A0ABP9X5G9_9CHLR</name>
<sequence length="138" mass="14966">MPVEVAQVRTDLDGLAAFVSLPAQPTSVQWTTTILNPNTDRSVPGPTDMQVEAVMSFAAADLEQLKAQAQPLGWTVQWKESTFKPWHPQSVRDAFEADGDVFKLTVPVYDAIPVFSASHSGSFFITPAGDVFLSIATN</sequence>
<keyword evidence="2" id="KW-1185">Reference proteome</keyword>
<accession>A0ABP9X5G9</accession>
<evidence type="ECO:0008006" key="3">
    <source>
        <dbReference type="Google" id="ProtNLM"/>
    </source>
</evidence>
<dbReference type="EMBL" id="BAABRU010000021">
    <property type="protein sequence ID" value="GAA5530639.1"/>
    <property type="molecule type" value="Genomic_DNA"/>
</dbReference>
<comment type="caution">
    <text evidence="1">The sequence shown here is derived from an EMBL/GenBank/DDBJ whole genome shotgun (WGS) entry which is preliminary data.</text>
</comment>
<organism evidence="1 2">
    <name type="scientific">Herpetosiphon gulosus</name>
    <dbReference type="NCBI Taxonomy" id="1973496"/>
    <lineage>
        <taxon>Bacteria</taxon>
        <taxon>Bacillati</taxon>
        <taxon>Chloroflexota</taxon>
        <taxon>Chloroflexia</taxon>
        <taxon>Herpetosiphonales</taxon>
        <taxon>Herpetosiphonaceae</taxon>
        <taxon>Herpetosiphon</taxon>
    </lineage>
</organism>
<evidence type="ECO:0000313" key="2">
    <source>
        <dbReference type="Proteomes" id="UP001428290"/>
    </source>
</evidence>
<gene>
    <name evidence="1" type="ORF">Hgul01_04459</name>
</gene>
<protein>
    <recommendedName>
        <fullName evidence="3">Toxin co-regulated pilus biosynthesis protein Q C-terminal domain-containing protein</fullName>
    </recommendedName>
</protein>
<proteinExistence type="predicted"/>